<organism evidence="2 3">
    <name type="scientific">Tribonema minus</name>
    <dbReference type="NCBI Taxonomy" id="303371"/>
    <lineage>
        <taxon>Eukaryota</taxon>
        <taxon>Sar</taxon>
        <taxon>Stramenopiles</taxon>
        <taxon>Ochrophyta</taxon>
        <taxon>PX clade</taxon>
        <taxon>Xanthophyceae</taxon>
        <taxon>Tribonematales</taxon>
        <taxon>Tribonemataceae</taxon>
        <taxon>Tribonema</taxon>
    </lineage>
</organism>
<comment type="caution">
    <text evidence="2">The sequence shown here is derived from an EMBL/GenBank/DDBJ whole genome shotgun (WGS) entry which is preliminary data.</text>
</comment>
<keyword evidence="1" id="KW-0732">Signal</keyword>
<evidence type="ECO:0000313" key="3">
    <source>
        <dbReference type="Proteomes" id="UP000664859"/>
    </source>
</evidence>
<protein>
    <recommendedName>
        <fullName evidence="4">DUF218 domain-containing protein</fullName>
    </recommendedName>
</protein>
<keyword evidence="3" id="KW-1185">Reference proteome</keyword>
<dbReference type="EMBL" id="JAFCMP010000539">
    <property type="protein sequence ID" value="KAG5176224.1"/>
    <property type="molecule type" value="Genomic_DNA"/>
</dbReference>
<dbReference type="Proteomes" id="UP000664859">
    <property type="component" value="Unassembled WGS sequence"/>
</dbReference>
<reference evidence="2" key="1">
    <citation type="submission" date="2021-02" db="EMBL/GenBank/DDBJ databases">
        <title>First Annotated Genome of the Yellow-green Alga Tribonema minus.</title>
        <authorList>
            <person name="Mahan K.M."/>
        </authorList>
    </citation>
    <scope>NUCLEOTIDE SEQUENCE</scope>
    <source>
        <strain evidence="2">UTEX B ZZ1240</strain>
    </source>
</reference>
<feature type="chain" id="PRO_5032984878" description="DUF218 domain-containing protein" evidence="1">
    <location>
        <begin position="25"/>
        <end position="344"/>
    </location>
</feature>
<evidence type="ECO:0000256" key="1">
    <source>
        <dbReference type="SAM" id="SignalP"/>
    </source>
</evidence>
<dbReference type="OrthoDB" id="10549793at2759"/>
<feature type="signal peptide" evidence="1">
    <location>
        <begin position="1"/>
        <end position="24"/>
    </location>
</feature>
<evidence type="ECO:0000313" key="2">
    <source>
        <dbReference type="EMBL" id="KAG5176224.1"/>
    </source>
</evidence>
<gene>
    <name evidence="2" type="ORF">JKP88DRAFT_351175</name>
</gene>
<dbReference type="AlphaFoldDB" id="A0A835YSB3"/>
<evidence type="ECO:0008006" key="4">
    <source>
        <dbReference type="Google" id="ProtNLM"/>
    </source>
</evidence>
<sequence length="344" mass="35331">MIRARPRGAVVGHSVSFLMQVVAARALGSVAANHVLPPAVTGMLVHGYHLDAAGWDHVMWGDESQQQLGRLPHFVKLAAREDPAVVVFSSGASERDGKKEGEVIYDYLVRHWPRLSHFKEAFRDCDLDALAARLLPRCVVDTQPVNTRQELAAAGAAFARAGVTRVVLVSSPTHVPRCARDASALWLGGGGSGGGCGGSAAAATSGGGAASDGRGSGAVVSAAAGSSRSATVDAAGGAGSGGGSRRAGTAAATIDSAVMGVTDVTASGLAWAPSVLLCSPCDTCWPGSSPSDVAIVEPPHRGDRDVTLDSVPLHGLVNRMFSLPARDRPGFQRDLNELLERYGS</sequence>
<name>A0A835YSB3_9STRA</name>
<proteinExistence type="predicted"/>
<accession>A0A835YSB3</accession>